<organism evidence="1">
    <name type="scientific">Siphoviridae sp. ctNZc11</name>
    <dbReference type="NCBI Taxonomy" id="2827858"/>
    <lineage>
        <taxon>Viruses</taxon>
        <taxon>Duplodnaviria</taxon>
        <taxon>Heunggongvirae</taxon>
        <taxon>Uroviricota</taxon>
        <taxon>Caudoviricetes</taxon>
    </lineage>
</organism>
<dbReference type="EMBL" id="BK032797">
    <property type="protein sequence ID" value="DAF60800.1"/>
    <property type="molecule type" value="Genomic_DNA"/>
</dbReference>
<name>A0A8S5TCD3_9CAUD</name>
<evidence type="ECO:0000313" key="1">
    <source>
        <dbReference type="EMBL" id="DAF60800.1"/>
    </source>
</evidence>
<proteinExistence type="predicted"/>
<sequence>MKSRIQLPVYNDGVAKIYRICEDDDIRATKYLKYTGMCVCYCELSISDKLRSSIEANGIDITSKIRLPYMKKLIDSNCVLKIDGGYQKVYNVFHYKDSNGFKHSDITLTNWEDHYEER</sequence>
<evidence type="ECO:0008006" key="2">
    <source>
        <dbReference type="Google" id="ProtNLM"/>
    </source>
</evidence>
<protein>
    <recommendedName>
        <fullName evidence="2">Phage protein</fullName>
    </recommendedName>
</protein>
<reference evidence="1" key="1">
    <citation type="journal article" date="2021" name="Proc. Natl. Acad. Sci. U.S.A.">
        <title>A Catalog of Tens of Thousands of Viruses from Human Metagenomes Reveals Hidden Associations with Chronic Diseases.</title>
        <authorList>
            <person name="Tisza M.J."/>
            <person name="Buck C.B."/>
        </authorList>
    </citation>
    <scope>NUCLEOTIDE SEQUENCE</scope>
    <source>
        <strain evidence="1">CtNZc11</strain>
    </source>
</reference>
<accession>A0A8S5TCD3</accession>